<comment type="caution">
    <text evidence="2">The sequence shown here is derived from an EMBL/GenBank/DDBJ whole genome shotgun (WGS) entry which is preliminary data.</text>
</comment>
<dbReference type="Proteomes" id="UP001215598">
    <property type="component" value="Unassembled WGS sequence"/>
</dbReference>
<name>A0AAD7NBX6_9AGAR</name>
<proteinExistence type="predicted"/>
<organism evidence="2 3">
    <name type="scientific">Mycena metata</name>
    <dbReference type="NCBI Taxonomy" id="1033252"/>
    <lineage>
        <taxon>Eukaryota</taxon>
        <taxon>Fungi</taxon>
        <taxon>Dikarya</taxon>
        <taxon>Basidiomycota</taxon>
        <taxon>Agaricomycotina</taxon>
        <taxon>Agaricomycetes</taxon>
        <taxon>Agaricomycetidae</taxon>
        <taxon>Agaricales</taxon>
        <taxon>Marasmiineae</taxon>
        <taxon>Mycenaceae</taxon>
        <taxon>Mycena</taxon>
    </lineage>
</organism>
<evidence type="ECO:0000313" key="3">
    <source>
        <dbReference type="Proteomes" id="UP001215598"/>
    </source>
</evidence>
<reference evidence="2" key="1">
    <citation type="submission" date="2023-03" db="EMBL/GenBank/DDBJ databases">
        <title>Massive genome expansion in bonnet fungi (Mycena s.s.) driven by repeated elements and novel gene families across ecological guilds.</title>
        <authorList>
            <consortium name="Lawrence Berkeley National Laboratory"/>
            <person name="Harder C.B."/>
            <person name="Miyauchi S."/>
            <person name="Viragh M."/>
            <person name="Kuo A."/>
            <person name="Thoen E."/>
            <person name="Andreopoulos B."/>
            <person name="Lu D."/>
            <person name="Skrede I."/>
            <person name="Drula E."/>
            <person name="Henrissat B."/>
            <person name="Morin E."/>
            <person name="Kohler A."/>
            <person name="Barry K."/>
            <person name="LaButti K."/>
            <person name="Morin E."/>
            <person name="Salamov A."/>
            <person name="Lipzen A."/>
            <person name="Mereny Z."/>
            <person name="Hegedus B."/>
            <person name="Baldrian P."/>
            <person name="Stursova M."/>
            <person name="Weitz H."/>
            <person name="Taylor A."/>
            <person name="Grigoriev I.V."/>
            <person name="Nagy L.G."/>
            <person name="Martin F."/>
            <person name="Kauserud H."/>
        </authorList>
    </citation>
    <scope>NUCLEOTIDE SEQUENCE</scope>
    <source>
        <strain evidence="2">CBHHK182m</strain>
    </source>
</reference>
<gene>
    <name evidence="2" type="ORF">B0H16DRAFT_1459308</name>
</gene>
<dbReference type="EMBL" id="JARKIB010000054">
    <property type="protein sequence ID" value="KAJ7753839.1"/>
    <property type="molecule type" value="Genomic_DNA"/>
</dbReference>
<evidence type="ECO:0000313" key="2">
    <source>
        <dbReference type="EMBL" id="KAJ7753839.1"/>
    </source>
</evidence>
<protein>
    <submittedName>
        <fullName evidence="2">Uncharacterized protein</fullName>
    </submittedName>
</protein>
<accession>A0AAD7NBX6</accession>
<feature type="region of interest" description="Disordered" evidence="1">
    <location>
        <begin position="1"/>
        <end position="36"/>
    </location>
</feature>
<evidence type="ECO:0000256" key="1">
    <source>
        <dbReference type="SAM" id="MobiDB-lite"/>
    </source>
</evidence>
<keyword evidence="3" id="KW-1185">Reference proteome</keyword>
<sequence length="298" mass="33744">MAASPSARFTYTLTPMGRPLQSPPDLISPESRNGRSGRVGVGTVEWIRDFLPKLFSDSHEQPTLKSLTFTGGHPRGRRTLFRAWHGHHIANCNPKSENPETHFLCLKTLSISLSASRQLPSGGGILYALSDAPNLTTLIFRISFCKEDDRQNPIFLRDSTVDEEFRDWEVHALQRIGFHFGSRVGHHPFQADLAQEDRNAAEGASGRDRAGVAEFLEVKWLDEQFNHSKINEKPSQAFSRHRFPGRFLRETETEPSDCESVDDLDGVQPWDRRGRYLQFTQGNPLMFQSLSVSLPSWI</sequence>
<dbReference type="AlphaFoldDB" id="A0AAD7NBX6"/>